<comment type="caution">
    <text evidence="8">The sequence shown here is derived from an EMBL/GenBank/DDBJ whole genome shotgun (WGS) entry which is preliminary data.</text>
</comment>
<dbReference type="InterPro" id="IPR001881">
    <property type="entry name" value="EGF-like_Ca-bd_dom"/>
</dbReference>
<dbReference type="CDD" id="cd00054">
    <property type="entry name" value="EGF_CA"/>
    <property type="match status" value="1"/>
</dbReference>
<dbReference type="Proteomes" id="UP000596742">
    <property type="component" value="Unassembled WGS sequence"/>
</dbReference>
<dbReference type="InterPro" id="IPR051830">
    <property type="entry name" value="NOTCH_homolog"/>
</dbReference>
<dbReference type="GO" id="GO:0005509">
    <property type="term" value="F:calcium ion binding"/>
    <property type="evidence" value="ECO:0007669"/>
    <property type="project" value="InterPro"/>
</dbReference>
<dbReference type="SUPFAM" id="SSF57196">
    <property type="entry name" value="EGF/Laminin"/>
    <property type="match status" value="3"/>
</dbReference>
<dbReference type="PROSITE" id="PS01180">
    <property type="entry name" value="CUB"/>
    <property type="match status" value="1"/>
</dbReference>
<dbReference type="Pfam" id="PF00431">
    <property type="entry name" value="CUB"/>
    <property type="match status" value="1"/>
</dbReference>
<dbReference type="Gene3D" id="2.10.25.10">
    <property type="entry name" value="Laminin"/>
    <property type="match status" value="3"/>
</dbReference>
<evidence type="ECO:0000256" key="4">
    <source>
        <dbReference type="ARBA" id="ARBA00023180"/>
    </source>
</evidence>
<dbReference type="Gene3D" id="2.60.120.290">
    <property type="entry name" value="Spermadhesin, CUB domain"/>
    <property type="match status" value="1"/>
</dbReference>
<dbReference type="OrthoDB" id="6066851at2759"/>
<dbReference type="AlphaFoldDB" id="A0A8B6HR26"/>
<accession>A0A8B6HR26</accession>
<dbReference type="SUPFAM" id="SSF49854">
    <property type="entry name" value="Spermadhesin, CUB domain"/>
    <property type="match status" value="1"/>
</dbReference>
<dbReference type="SMART" id="SM00042">
    <property type="entry name" value="CUB"/>
    <property type="match status" value="1"/>
</dbReference>
<proteinExistence type="predicted"/>
<evidence type="ECO:0000259" key="6">
    <source>
        <dbReference type="PROSITE" id="PS01180"/>
    </source>
</evidence>
<name>A0A8B6HR26_MYTGA</name>
<dbReference type="PROSITE" id="PS00022">
    <property type="entry name" value="EGF_1"/>
    <property type="match status" value="2"/>
</dbReference>
<feature type="domain" description="EGF-like" evidence="7">
    <location>
        <begin position="118"/>
        <end position="154"/>
    </location>
</feature>
<dbReference type="InterPro" id="IPR000742">
    <property type="entry name" value="EGF"/>
</dbReference>
<keyword evidence="4" id="KW-0325">Glycoprotein</keyword>
<keyword evidence="9" id="KW-1185">Reference proteome</keyword>
<evidence type="ECO:0000313" key="9">
    <source>
        <dbReference type="Proteomes" id="UP000596742"/>
    </source>
</evidence>
<dbReference type="EMBL" id="UYJE01010466">
    <property type="protein sequence ID" value="VDI83474.1"/>
    <property type="molecule type" value="Genomic_DNA"/>
</dbReference>
<keyword evidence="2" id="KW-0677">Repeat</keyword>
<dbReference type="Pfam" id="PF00008">
    <property type="entry name" value="EGF"/>
    <property type="match status" value="1"/>
</dbReference>
<dbReference type="PROSITE" id="PS01186">
    <property type="entry name" value="EGF_2"/>
    <property type="match status" value="2"/>
</dbReference>
<feature type="domain" description="CUB" evidence="6">
    <location>
        <begin position="223"/>
        <end position="332"/>
    </location>
</feature>
<dbReference type="SMART" id="SM00179">
    <property type="entry name" value="EGF_CA"/>
    <property type="match status" value="2"/>
</dbReference>
<dbReference type="FunFam" id="2.10.25.10:FF:000143">
    <property type="entry name" value="Protein crumbs 1"/>
    <property type="match status" value="1"/>
</dbReference>
<dbReference type="CDD" id="cd00041">
    <property type="entry name" value="CUB"/>
    <property type="match status" value="1"/>
</dbReference>
<comment type="caution">
    <text evidence="5">Lacks conserved residue(s) required for the propagation of feature annotation.</text>
</comment>
<reference evidence="8" key="1">
    <citation type="submission" date="2018-11" db="EMBL/GenBank/DDBJ databases">
        <authorList>
            <person name="Alioto T."/>
            <person name="Alioto T."/>
        </authorList>
    </citation>
    <scope>NUCLEOTIDE SEQUENCE</scope>
</reference>
<keyword evidence="3 5" id="KW-1015">Disulfide bond</keyword>
<evidence type="ECO:0000313" key="8">
    <source>
        <dbReference type="EMBL" id="VDI83474.1"/>
    </source>
</evidence>
<keyword evidence="1 5" id="KW-0245">EGF-like domain</keyword>
<organism evidence="8 9">
    <name type="scientific">Mytilus galloprovincialis</name>
    <name type="common">Mediterranean mussel</name>
    <dbReference type="NCBI Taxonomy" id="29158"/>
    <lineage>
        <taxon>Eukaryota</taxon>
        <taxon>Metazoa</taxon>
        <taxon>Spiralia</taxon>
        <taxon>Lophotrochozoa</taxon>
        <taxon>Mollusca</taxon>
        <taxon>Bivalvia</taxon>
        <taxon>Autobranchia</taxon>
        <taxon>Pteriomorphia</taxon>
        <taxon>Mytilida</taxon>
        <taxon>Mytiloidea</taxon>
        <taxon>Mytilidae</taxon>
        <taxon>Mytilinae</taxon>
        <taxon>Mytilus</taxon>
    </lineage>
</organism>
<evidence type="ECO:0000256" key="3">
    <source>
        <dbReference type="ARBA" id="ARBA00023157"/>
    </source>
</evidence>
<feature type="domain" description="EGF-like" evidence="7">
    <location>
        <begin position="184"/>
        <end position="224"/>
    </location>
</feature>
<gene>
    <name evidence="8" type="ORF">MGAL_10B065636</name>
</gene>
<dbReference type="InterPro" id="IPR035914">
    <property type="entry name" value="Sperma_CUB_dom_sf"/>
</dbReference>
<dbReference type="PROSITE" id="PS00010">
    <property type="entry name" value="ASX_HYDROXYL"/>
    <property type="match status" value="1"/>
</dbReference>
<dbReference type="PANTHER" id="PTHR24033">
    <property type="entry name" value="EGF-LIKE DOMAIN-CONTAINING PROTEIN"/>
    <property type="match status" value="1"/>
</dbReference>
<dbReference type="PANTHER" id="PTHR24033:SF151">
    <property type="entry name" value="NOTCH 2"/>
    <property type="match status" value="1"/>
</dbReference>
<feature type="disulfide bond" evidence="5">
    <location>
        <begin position="144"/>
        <end position="153"/>
    </location>
</feature>
<dbReference type="PROSITE" id="PS50026">
    <property type="entry name" value="EGF_3"/>
    <property type="match status" value="2"/>
</dbReference>
<evidence type="ECO:0000256" key="1">
    <source>
        <dbReference type="ARBA" id="ARBA00022536"/>
    </source>
</evidence>
<evidence type="ECO:0000256" key="5">
    <source>
        <dbReference type="PROSITE-ProRule" id="PRU00076"/>
    </source>
</evidence>
<evidence type="ECO:0000259" key="7">
    <source>
        <dbReference type="PROSITE" id="PS50026"/>
    </source>
</evidence>
<dbReference type="SMART" id="SM00181">
    <property type="entry name" value="EGF"/>
    <property type="match status" value="3"/>
</dbReference>
<sequence>MVSSVISKRLNITSGSFQKDKYMDLSPLIIFDKVGPKQCIENCMLHNGCNAVNFKRNDLHCELLILRNSNAQLLDITGSYFTEITEWTQNKHACWPNPCTGQTRCEAAYLNQYICVTYDTPCSSHPCNNGGTCRNQFESFLCSCPAGYHGTVCEYTPCTAVNCNNGECVISGSSFYCSCWSGYYGDRCENTPCTETNCNHGECVISGSSFYCSCLFGYYGDRCENSYTYIYEVQIIMSPNYPSNYYDNAVISWSYRTDVGRRIAVVGLAIDLEINLDWLKVYHRPDKITELARWTGTLSSEIVYSHDNYVYIEFTSDGSITSMGFQIGITPE</sequence>
<evidence type="ECO:0000256" key="2">
    <source>
        <dbReference type="ARBA" id="ARBA00022737"/>
    </source>
</evidence>
<protein>
    <submittedName>
        <fullName evidence="8">Uncharacterized protein</fullName>
    </submittedName>
</protein>
<dbReference type="InterPro" id="IPR000152">
    <property type="entry name" value="EGF-type_Asp/Asn_hydroxyl_site"/>
</dbReference>
<feature type="disulfide bond" evidence="5">
    <location>
        <begin position="214"/>
        <end position="223"/>
    </location>
</feature>
<dbReference type="InterPro" id="IPR000859">
    <property type="entry name" value="CUB_dom"/>
</dbReference>